<name>A0ABQ2RBG9_9GAMM</name>
<evidence type="ECO:0000313" key="3">
    <source>
        <dbReference type="Proteomes" id="UP000619118"/>
    </source>
</evidence>
<keyword evidence="1" id="KW-0175">Coiled coil</keyword>
<proteinExistence type="predicted"/>
<protein>
    <submittedName>
        <fullName evidence="2">Uncharacterized protein</fullName>
    </submittedName>
</protein>
<feature type="coiled-coil region" evidence="1">
    <location>
        <begin position="146"/>
        <end position="173"/>
    </location>
</feature>
<accession>A0ABQ2RBG9</accession>
<dbReference type="EMBL" id="BMQX01000016">
    <property type="protein sequence ID" value="GGQ22682.1"/>
    <property type="molecule type" value="Genomic_DNA"/>
</dbReference>
<dbReference type="Proteomes" id="UP000619118">
    <property type="component" value="Unassembled WGS sequence"/>
</dbReference>
<reference evidence="3" key="1">
    <citation type="journal article" date="2019" name="Int. J. Syst. Evol. Microbiol.">
        <title>The Global Catalogue of Microorganisms (GCM) 10K type strain sequencing project: providing services to taxonomists for standard genome sequencing and annotation.</title>
        <authorList>
            <consortium name="The Broad Institute Genomics Platform"/>
            <consortium name="The Broad Institute Genome Sequencing Center for Infectious Disease"/>
            <person name="Wu L."/>
            <person name="Ma J."/>
        </authorList>
    </citation>
    <scope>NUCLEOTIDE SEQUENCE [LARGE SCALE GENOMIC DNA]</scope>
    <source>
        <strain evidence="3">JCM 32306</strain>
    </source>
</reference>
<comment type="caution">
    <text evidence="2">The sequence shown here is derived from an EMBL/GenBank/DDBJ whole genome shotgun (WGS) entry which is preliminary data.</text>
</comment>
<evidence type="ECO:0000256" key="1">
    <source>
        <dbReference type="SAM" id="Coils"/>
    </source>
</evidence>
<keyword evidence="3" id="KW-1185">Reference proteome</keyword>
<gene>
    <name evidence="2" type="ORF">GCM10009411_23370</name>
</gene>
<sequence length="214" mass="25631">MFYFLDSNTPSEITWLNNYIRKQGYDGYKYVHINGLISFLLKSGLPKNSQSWFTFADKMKKAYRTRQTRKGENRKKMLNVTLEPSLLKHLDTERKMYEFSRSQFIEMILDGTIQDLMKIQEQKHIDNERRKNIQEDKRISVLTLKSNNKQLQINELTCELDRVNNSLEKVQETLSYFFETIQQRAIVNNEYDLKTIFELQTRYQNAMSINIKQT</sequence>
<evidence type="ECO:0000313" key="2">
    <source>
        <dbReference type="EMBL" id="GGQ22682.1"/>
    </source>
</evidence>
<organism evidence="2 3">
    <name type="scientific">Shewanella litoralis</name>
    <dbReference type="NCBI Taxonomy" id="2282700"/>
    <lineage>
        <taxon>Bacteria</taxon>
        <taxon>Pseudomonadati</taxon>
        <taxon>Pseudomonadota</taxon>
        <taxon>Gammaproteobacteria</taxon>
        <taxon>Alteromonadales</taxon>
        <taxon>Shewanellaceae</taxon>
        <taxon>Shewanella</taxon>
    </lineage>
</organism>